<dbReference type="EMBL" id="JAPDRQ010000033">
    <property type="protein sequence ID" value="KAJ9660190.1"/>
    <property type="molecule type" value="Genomic_DNA"/>
</dbReference>
<evidence type="ECO:0000313" key="1">
    <source>
        <dbReference type="EMBL" id="KAJ9660190.1"/>
    </source>
</evidence>
<protein>
    <submittedName>
        <fullName evidence="1">Uncharacterized protein</fullName>
    </submittedName>
</protein>
<evidence type="ECO:0000313" key="2">
    <source>
        <dbReference type="Proteomes" id="UP001172386"/>
    </source>
</evidence>
<comment type="caution">
    <text evidence="1">The sequence shown here is derived from an EMBL/GenBank/DDBJ whole genome shotgun (WGS) entry which is preliminary data.</text>
</comment>
<keyword evidence="2" id="KW-1185">Reference proteome</keyword>
<dbReference type="Proteomes" id="UP001172386">
    <property type="component" value="Unassembled WGS sequence"/>
</dbReference>
<gene>
    <name evidence="1" type="ORF">H2198_002696</name>
</gene>
<reference evidence="1" key="1">
    <citation type="submission" date="2022-10" db="EMBL/GenBank/DDBJ databases">
        <title>Culturing micro-colonial fungi from biological soil crusts in the Mojave desert and describing Neophaeococcomyces mojavensis, and introducing the new genera and species Taxawa tesnikishii.</title>
        <authorList>
            <person name="Kurbessoian T."/>
            <person name="Stajich J.E."/>
        </authorList>
    </citation>
    <scope>NUCLEOTIDE SEQUENCE</scope>
    <source>
        <strain evidence="1">JES_112</strain>
    </source>
</reference>
<sequence>MADRESTTAGEVTDALNNVSNGTAPGKPPRDEAKYQAARERGWVEPQNFDYEAAVAKNADLVAKTTGDEPMWAHKSRRYEFDQDLGDVGPEIPELEQELFLGKFRMSAGIKFNKLLSIKVVTETTERPDPIRNFNDAGLHPIVLENVKKCGYETPTPIQAYTIPAVLKGRDVIATAQTGSGKTAAFMIPVLSKLMGKAKKLAAPRPNVAKGWDPATDRVRAEPLVLVVCPTRELCCQIFDEARRLCYRSMLRPACIYGGGPVRDQKEELMKGCDILIATPGRLKDFMTDPRLLVLSRLRFTIIDEADEMLHDDWEEEMTTIMSGADANMDAQHQYLLFSATFDKNMRRVAKKFLSQDHVRIRIGRAGSAHGNVKQSIVYVDKNQKQQALYDLLIASPPARTLVFVRSKKTADFVDDFLFNNGLPSTSIHSDRTQREREDALRAFKKGTAPILVATGVSARGIDVKNVMHVINFDLPSIDHNGQDEYIHRIGRTARIGNEGLATSFYNDMDEAMAPFLAKVLAETGNSIPDFLEQYKPAENEPLDFDDDSGDEENDELVTVPNGATGDAWGAEEASIAAPQQTNDIANTWGSGGNGSWGESAMPAVQPLNAW</sequence>
<name>A0ACC3ADX7_9EURO</name>
<proteinExistence type="predicted"/>
<organism evidence="1 2">
    <name type="scientific">Neophaeococcomyces mojaviensis</name>
    <dbReference type="NCBI Taxonomy" id="3383035"/>
    <lineage>
        <taxon>Eukaryota</taxon>
        <taxon>Fungi</taxon>
        <taxon>Dikarya</taxon>
        <taxon>Ascomycota</taxon>
        <taxon>Pezizomycotina</taxon>
        <taxon>Eurotiomycetes</taxon>
        <taxon>Chaetothyriomycetidae</taxon>
        <taxon>Chaetothyriales</taxon>
        <taxon>Chaetothyriales incertae sedis</taxon>
        <taxon>Neophaeococcomyces</taxon>
    </lineage>
</organism>
<accession>A0ACC3ADX7</accession>